<dbReference type="GO" id="GO:0070865">
    <property type="term" value="C:investment cone"/>
    <property type="evidence" value="ECO:0007669"/>
    <property type="project" value="EnsemblMetazoa"/>
</dbReference>
<sequence length="1023" mass="117814">MSERHTAFVLNAKTMGISSSSSPAPVRSSPSSSPTRERRGSCSNPQQQQQEQKHPKQQQQQQEKTSTALVGPTTSSLFANHNDMGRLGGAMQQVAAGSSLCPPHAQCNVATDTISTDYYRSRLNRLRDLSGDTAQMNFELNNIFVKRLEEIDCLDKQKGDATNLTPQLRLITFQEWVDLLLHVNNIMFGNMSALEEEAYEKISSYFQSIRGEQQESLEENRKLRRDICEIMKLVQNAYHKNVWNTQDMCLETLTVNHLLGVPRDQTPTESESEKVNKCMKSLVNEMAAKHDEVCHLQRQLCALDGVVQTARQKIILKDQCIAQLNQQLAEVTERLANLEKSSEDIKSQENSCSQADEQFNFGLLEGLSHQDQQESEVLKILNAELNELFNLSNQNKTSMECSKKTLACYIKKINSEYSESLKKLEFIRNQIFLLECDMDKSPLPLASSTQKPQPLQIQDNSELHVLDSLRNRLLSISNCNKELRSKCQHMDVQYAELLAKYETDNSINQRNCTILKELADLICRLRSMEFSYSDIYTESSTRNPFCAAVMDIFENNNRQEQQLKTFKNEKDAQPTPPTPPTTATTATTTIETPSPDSGEDCPHRQQLEDTLLHCQTQKEILQVTRDNYLSIIDEFKRDLEELTVQNQRLACEIDNLHTTLKDRDHQIKQLHDMITGFNDIHENTRLKNEIYDLKQKNCVQARVVRKMGLELKGEEEQRIELCDKYEKLLGSFEEQCKELKRANSRVNTLQERLSQVEKLQEELRTERNILREEVIALKEKDAKRNGHERALCDQLKCCRTEIEQSRTLIRNMQCHLKLEEAHHQDTVMKLEHANQDIRQQMGHIADECRQMQVKLKQQTDVNQQQYLIIESFRNWKIAQVRSDEAMRQCVKRGEDHISTLLEENQRLCEEYQKLHRDYDVLDNEMLRVKQAVNSRGSSQKLINPSEPIGNDMAKCVQDLSDTSRRIADLNDKSLHQMPWRAPGGEERMYQQQQQQGSNATIASPLWSLKDTQFSDKLPAAASK</sequence>
<feature type="coiled-coil region" evidence="1">
    <location>
        <begin position="625"/>
        <end position="659"/>
    </location>
</feature>
<dbReference type="eggNOG" id="ENOG502T91D">
    <property type="taxonomic scope" value="Eukaryota"/>
</dbReference>
<protein>
    <submittedName>
        <fullName evidence="3">Uncharacterized protein</fullName>
    </submittedName>
</protein>
<feature type="coiled-coil region" evidence="1">
    <location>
        <begin position="321"/>
        <end position="358"/>
    </location>
</feature>
<dbReference type="Proteomes" id="UP000007798">
    <property type="component" value="Unassembled WGS sequence"/>
</dbReference>
<dbReference type="GO" id="GO:0042332">
    <property type="term" value="P:gravitaxis"/>
    <property type="evidence" value="ECO:0007669"/>
    <property type="project" value="EnsemblMetazoa"/>
</dbReference>
<name>B4MZ93_DROWI</name>
<keyword evidence="1" id="KW-0175">Coiled coil</keyword>
<dbReference type="InParanoid" id="B4MZ93"/>
<dbReference type="GO" id="GO:0032053">
    <property type="term" value="P:ciliary basal body organization"/>
    <property type="evidence" value="ECO:0007669"/>
    <property type="project" value="EnsemblMetazoa"/>
</dbReference>
<feature type="compositionally biased region" description="Polar residues" evidence="2">
    <location>
        <begin position="65"/>
        <end position="79"/>
    </location>
</feature>
<organism evidence="3 4">
    <name type="scientific">Drosophila willistoni</name>
    <name type="common">Fruit fly</name>
    <dbReference type="NCBI Taxonomy" id="7260"/>
    <lineage>
        <taxon>Eukaryota</taxon>
        <taxon>Metazoa</taxon>
        <taxon>Ecdysozoa</taxon>
        <taxon>Arthropoda</taxon>
        <taxon>Hexapoda</taxon>
        <taxon>Insecta</taxon>
        <taxon>Pterygota</taxon>
        <taxon>Neoptera</taxon>
        <taxon>Endopterygota</taxon>
        <taxon>Diptera</taxon>
        <taxon>Brachycera</taxon>
        <taxon>Muscomorpha</taxon>
        <taxon>Ephydroidea</taxon>
        <taxon>Drosophilidae</taxon>
        <taxon>Drosophila</taxon>
        <taxon>Sophophora</taxon>
    </lineage>
</organism>
<dbReference type="HOGENOM" id="CLU_324471_0_0_1"/>
<keyword evidence="4" id="KW-1185">Reference proteome</keyword>
<gene>
    <name evidence="3" type="primary">Dwil\GK18260</name>
    <name evidence="3" type="ORF">Dwil_GK18260</name>
</gene>
<dbReference type="PANTHER" id="PTHR23159:SF31">
    <property type="entry name" value="CENTROSOME-ASSOCIATED PROTEIN CEP250 ISOFORM X1"/>
    <property type="match status" value="1"/>
</dbReference>
<dbReference type="OrthoDB" id="6350415at2759"/>
<proteinExistence type="predicted"/>
<dbReference type="EMBL" id="CH963913">
    <property type="protein sequence ID" value="EDW77366.2"/>
    <property type="molecule type" value="Genomic_DNA"/>
</dbReference>
<dbReference type="PANTHER" id="PTHR23159">
    <property type="entry name" value="CENTROSOMAL PROTEIN 2"/>
    <property type="match status" value="1"/>
</dbReference>
<dbReference type="AlphaFoldDB" id="B4MZ93"/>
<evidence type="ECO:0000313" key="3">
    <source>
        <dbReference type="EMBL" id="EDW77366.2"/>
    </source>
</evidence>
<dbReference type="FunCoup" id="B4MZ93">
    <property type="interactions" value="5"/>
</dbReference>
<dbReference type="Pfam" id="PF15934">
    <property type="entry name" value="Yuri_gagarin"/>
    <property type="match status" value="1"/>
</dbReference>
<feature type="region of interest" description="Disordered" evidence="2">
    <location>
        <begin position="1"/>
        <end position="84"/>
    </location>
</feature>
<dbReference type="GO" id="GO:0005635">
    <property type="term" value="C:nuclear envelope"/>
    <property type="evidence" value="ECO:0007669"/>
    <property type="project" value="EnsemblMetazoa"/>
</dbReference>
<accession>B4MZ93</accession>
<reference evidence="3 4" key="1">
    <citation type="journal article" date="2007" name="Nature">
        <title>Evolution of genes and genomes on the Drosophila phylogeny.</title>
        <authorList>
            <consortium name="Drosophila 12 Genomes Consortium"/>
            <person name="Clark A.G."/>
            <person name="Eisen M.B."/>
            <person name="Smith D.R."/>
            <person name="Bergman C.M."/>
            <person name="Oliver B."/>
            <person name="Markow T.A."/>
            <person name="Kaufman T.C."/>
            <person name="Kellis M."/>
            <person name="Gelbart W."/>
            <person name="Iyer V.N."/>
            <person name="Pollard D.A."/>
            <person name="Sackton T.B."/>
            <person name="Larracuente A.M."/>
            <person name="Singh N.D."/>
            <person name="Abad J.P."/>
            <person name="Abt D.N."/>
            <person name="Adryan B."/>
            <person name="Aguade M."/>
            <person name="Akashi H."/>
            <person name="Anderson W.W."/>
            <person name="Aquadro C.F."/>
            <person name="Ardell D.H."/>
            <person name="Arguello R."/>
            <person name="Artieri C.G."/>
            <person name="Barbash D.A."/>
            <person name="Barker D."/>
            <person name="Barsanti P."/>
            <person name="Batterham P."/>
            <person name="Batzoglou S."/>
            <person name="Begun D."/>
            <person name="Bhutkar A."/>
            <person name="Blanco E."/>
            <person name="Bosak S.A."/>
            <person name="Bradley R.K."/>
            <person name="Brand A.D."/>
            <person name="Brent M.R."/>
            <person name="Brooks A.N."/>
            <person name="Brown R.H."/>
            <person name="Butlin R.K."/>
            <person name="Caggese C."/>
            <person name="Calvi B.R."/>
            <person name="Bernardo de Carvalho A."/>
            <person name="Caspi A."/>
            <person name="Castrezana S."/>
            <person name="Celniker S.E."/>
            <person name="Chang J.L."/>
            <person name="Chapple C."/>
            <person name="Chatterji S."/>
            <person name="Chinwalla A."/>
            <person name="Civetta A."/>
            <person name="Clifton S.W."/>
            <person name="Comeron J.M."/>
            <person name="Costello J.C."/>
            <person name="Coyne J.A."/>
            <person name="Daub J."/>
            <person name="David R.G."/>
            <person name="Delcher A.L."/>
            <person name="Delehaunty K."/>
            <person name="Do C.B."/>
            <person name="Ebling H."/>
            <person name="Edwards K."/>
            <person name="Eickbush T."/>
            <person name="Evans J.D."/>
            <person name="Filipski A."/>
            <person name="Findeiss S."/>
            <person name="Freyhult E."/>
            <person name="Fulton L."/>
            <person name="Fulton R."/>
            <person name="Garcia A.C."/>
            <person name="Gardiner A."/>
            <person name="Garfield D.A."/>
            <person name="Garvin B.E."/>
            <person name="Gibson G."/>
            <person name="Gilbert D."/>
            <person name="Gnerre S."/>
            <person name="Godfrey J."/>
            <person name="Good R."/>
            <person name="Gotea V."/>
            <person name="Gravely B."/>
            <person name="Greenberg A.J."/>
            <person name="Griffiths-Jones S."/>
            <person name="Gross S."/>
            <person name="Guigo R."/>
            <person name="Gustafson E.A."/>
            <person name="Haerty W."/>
            <person name="Hahn M.W."/>
            <person name="Halligan D.L."/>
            <person name="Halpern A.L."/>
            <person name="Halter G.M."/>
            <person name="Han M.V."/>
            <person name="Heger A."/>
            <person name="Hillier L."/>
            <person name="Hinrichs A.S."/>
            <person name="Holmes I."/>
            <person name="Hoskins R.A."/>
            <person name="Hubisz M.J."/>
            <person name="Hultmark D."/>
            <person name="Huntley M.A."/>
            <person name="Jaffe D.B."/>
            <person name="Jagadeeshan S."/>
            <person name="Jeck W.R."/>
            <person name="Johnson J."/>
            <person name="Jones C.D."/>
            <person name="Jordan W.C."/>
            <person name="Karpen G.H."/>
            <person name="Kataoka E."/>
            <person name="Keightley P.D."/>
            <person name="Kheradpour P."/>
            <person name="Kirkness E.F."/>
            <person name="Koerich L.B."/>
            <person name="Kristiansen K."/>
            <person name="Kudrna D."/>
            <person name="Kulathinal R.J."/>
            <person name="Kumar S."/>
            <person name="Kwok R."/>
            <person name="Lander E."/>
            <person name="Langley C.H."/>
            <person name="Lapoint R."/>
            <person name="Lazzaro B.P."/>
            <person name="Lee S.J."/>
            <person name="Levesque L."/>
            <person name="Li R."/>
            <person name="Lin C.F."/>
            <person name="Lin M.F."/>
            <person name="Lindblad-Toh K."/>
            <person name="Llopart A."/>
            <person name="Long M."/>
            <person name="Low L."/>
            <person name="Lozovsky E."/>
            <person name="Lu J."/>
            <person name="Luo M."/>
            <person name="Machado C.A."/>
            <person name="Makalowski W."/>
            <person name="Marzo M."/>
            <person name="Matsuda M."/>
            <person name="Matzkin L."/>
            <person name="McAllister B."/>
            <person name="McBride C.S."/>
            <person name="McKernan B."/>
            <person name="McKernan K."/>
            <person name="Mendez-Lago M."/>
            <person name="Minx P."/>
            <person name="Mollenhauer M.U."/>
            <person name="Montooth K."/>
            <person name="Mount S.M."/>
            <person name="Mu X."/>
            <person name="Myers E."/>
            <person name="Negre B."/>
            <person name="Newfeld S."/>
            <person name="Nielsen R."/>
            <person name="Noor M.A."/>
            <person name="O'Grady P."/>
            <person name="Pachter L."/>
            <person name="Papaceit M."/>
            <person name="Parisi M.J."/>
            <person name="Parisi M."/>
            <person name="Parts L."/>
            <person name="Pedersen J.S."/>
            <person name="Pesole G."/>
            <person name="Phillippy A.M."/>
            <person name="Ponting C.P."/>
            <person name="Pop M."/>
            <person name="Porcelli D."/>
            <person name="Powell J.R."/>
            <person name="Prohaska S."/>
            <person name="Pruitt K."/>
            <person name="Puig M."/>
            <person name="Quesneville H."/>
            <person name="Ram K.R."/>
            <person name="Rand D."/>
            <person name="Rasmussen M.D."/>
            <person name="Reed L.K."/>
            <person name="Reenan R."/>
            <person name="Reily A."/>
            <person name="Remington K.A."/>
            <person name="Rieger T.T."/>
            <person name="Ritchie M.G."/>
            <person name="Robin C."/>
            <person name="Rogers Y.H."/>
            <person name="Rohde C."/>
            <person name="Rozas J."/>
            <person name="Rubenfield M.J."/>
            <person name="Ruiz A."/>
            <person name="Russo S."/>
            <person name="Salzberg S.L."/>
            <person name="Sanchez-Gracia A."/>
            <person name="Saranga D.J."/>
            <person name="Sato H."/>
            <person name="Schaeffer S.W."/>
            <person name="Schatz M.C."/>
            <person name="Schlenke T."/>
            <person name="Schwartz R."/>
            <person name="Segarra C."/>
            <person name="Singh R.S."/>
            <person name="Sirot L."/>
            <person name="Sirota M."/>
            <person name="Sisneros N.B."/>
            <person name="Smith C.D."/>
            <person name="Smith T.F."/>
            <person name="Spieth J."/>
            <person name="Stage D.E."/>
            <person name="Stark A."/>
            <person name="Stephan W."/>
            <person name="Strausberg R.L."/>
            <person name="Strempel S."/>
            <person name="Sturgill D."/>
            <person name="Sutton G."/>
            <person name="Sutton G.G."/>
            <person name="Tao W."/>
            <person name="Teichmann S."/>
            <person name="Tobari Y.N."/>
            <person name="Tomimura Y."/>
            <person name="Tsolas J.M."/>
            <person name="Valente V.L."/>
            <person name="Venter E."/>
            <person name="Venter J.C."/>
            <person name="Vicario S."/>
            <person name="Vieira F.G."/>
            <person name="Vilella A.J."/>
            <person name="Villasante A."/>
            <person name="Walenz B."/>
            <person name="Wang J."/>
            <person name="Wasserman M."/>
            <person name="Watts T."/>
            <person name="Wilson D."/>
            <person name="Wilson R.K."/>
            <person name="Wing R.A."/>
            <person name="Wolfner M.F."/>
            <person name="Wong A."/>
            <person name="Wong G.K."/>
            <person name="Wu C.I."/>
            <person name="Wu G."/>
            <person name="Yamamoto D."/>
            <person name="Yang H.P."/>
            <person name="Yang S.P."/>
            <person name="Yorke J.A."/>
            <person name="Yoshida K."/>
            <person name="Zdobnov E."/>
            <person name="Zhang P."/>
            <person name="Zhang Y."/>
            <person name="Zimin A.V."/>
            <person name="Baldwin J."/>
            <person name="Abdouelleil A."/>
            <person name="Abdulkadir J."/>
            <person name="Abebe A."/>
            <person name="Abera B."/>
            <person name="Abreu J."/>
            <person name="Acer S.C."/>
            <person name="Aftuck L."/>
            <person name="Alexander A."/>
            <person name="An P."/>
            <person name="Anderson E."/>
            <person name="Anderson S."/>
            <person name="Arachi H."/>
            <person name="Azer M."/>
            <person name="Bachantsang P."/>
            <person name="Barry A."/>
            <person name="Bayul T."/>
            <person name="Berlin A."/>
            <person name="Bessette D."/>
            <person name="Bloom T."/>
            <person name="Blye J."/>
            <person name="Boguslavskiy L."/>
            <person name="Bonnet C."/>
            <person name="Boukhgalter B."/>
            <person name="Bourzgui I."/>
            <person name="Brown A."/>
            <person name="Cahill P."/>
            <person name="Channer S."/>
            <person name="Cheshatsang Y."/>
            <person name="Chuda L."/>
            <person name="Citroen M."/>
            <person name="Collymore A."/>
            <person name="Cooke P."/>
            <person name="Costello M."/>
            <person name="D'Aco K."/>
            <person name="Daza R."/>
            <person name="De Haan G."/>
            <person name="DeGray S."/>
            <person name="DeMaso C."/>
            <person name="Dhargay N."/>
            <person name="Dooley K."/>
            <person name="Dooley E."/>
            <person name="Doricent M."/>
            <person name="Dorje P."/>
            <person name="Dorjee K."/>
            <person name="Dupes A."/>
            <person name="Elong R."/>
            <person name="Falk J."/>
            <person name="Farina A."/>
            <person name="Faro S."/>
            <person name="Ferguson D."/>
            <person name="Fisher S."/>
            <person name="Foley C.D."/>
            <person name="Franke A."/>
            <person name="Friedrich D."/>
            <person name="Gadbois L."/>
            <person name="Gearin G."/>
            <person name="Gearin C.R."/>
            <person name="Giannoukos G."/>
            <person name="Goode T."/>
            <person name="Graham J."/>
            <person name="Grandbois E."/>
            <person name="Grewal S."/>
            <person name="Gyaltsen K."/>
            <person name="Hafez N."/>
            <person name="Hagos B."/>
            <person name="Hall J."/>
            <person name="Henson C."/>
            <person name="Hollinger A."/>
            <person name="Honan T."/>
            <person name="Huard M.D."/>
            <person name="Hughes L."/>
            <person name="Hurhula B."/>
            <person name="Husby M.E."/>
            <person name="Kamat A."/>
            <person name="Kanga B."/>
            <person name="Kashin S."/>
            <person name="Khazanovich D."/>
            <person name="Kisner P."/>
            <person name="Lance K."/>
            <person name="Lara M."/>
            <person name="Lee W."/>
            <person name="Lennon N."/>
            <person name="Letendre F."/>
            <person name="LeVine R."/>
            <person name="Lipovsky A."/>
            <person name="Liu X."/>
            <person name="Liu J."/>
            <person name="Liu S."/>
            <person name="Lokyitsang T."/>
            <person name="Lokyitsang Y."/>
            <person name="Lubonja R."/>
            <person name="Lui A."/>
            <person name="MacDonald P."/>
            <person name="Magnisalis V."/>
            <person name="Maru K."/>
            <person name="Matthews C."/>
            <person name="McCusker W."/>
            <person name="McDonough S."/>
            <person name="Mehta T."/>
            <person name="Meldrim J."/>
            <person name="Meneus L."/>
            <person name="Mihai O."/>
            <person name="Mihalev A."/>
            <person name="Mihova T."/>
            <person name="Mittelman R."/>
            <person name="Mlenga V."/>
            <person name="Montmayeur A."/>
            <person name="Mulrain L."/>
            <person name="Navidi A."/>
            <person name="Naylor J."/>
            <person name="Negash T."/>
            <person name="Nguyen T."/>
            <person name="Nguyen N."/>
            <person name="Nicol R."/>
            <person name="Norbu C."/>
            <person name="Norbu N."/>
            <person name="Novod N."/>
            <person name="O'Neill B."/>
            <person name="Osman S."/>
            <person name="Markiewicz E."/>
            <person name="Oyono O.L."/>
            <person name="Patti C."/>
            <person name="Phunkhang P."/>
            <person name="Pierre F."/>
            <person name="Priest M."/>
            <person name="Raghuraman S."/>
            <person name="Rege F."/>
            <person name="Reyes R."/>
            <person name="Rise C."/>
            <person name="Rogov P."/>
            <person name="Ross K."/>
            <person name="Ryan E."/>
            <person name="Settipalli S."/>
            <person name="Shea T."/>
            <person name="Sherpa N."/>
            <person name="Shi L."/>
            <person name="Shih D."/>
            <person name="Sparrow T."/>
            <person name="Spaulding J."/>
            <person name="Stalker J."/>
            <person name="Stange-Thomann N."/>
            <person name="Stavropoulos S."/>
            <person name="Stone C."/>
            <person name="Strader C."/>
            <person name="Tesfaye S."/>
            <person name="Thomson T."/>
            <person name="Thoulutsang Y."/>
            <person name="Thoulutsang D."/>
            <person name="Topham K."/>
            <person name="Topping I."/>
            <person name="Tsamla T."/>
            <person name="Vassiliev H."/>
            <person name="Vo A."/>
            <person name="Wangchuk T."/>
            <person name="Wangdi T."/>
            <person name="Weiand M."/>
            <person name="Wilkinson J."/>
            <person name="Wilson A."/>
            <person name="Yadav S."/>
            <person name="Young G."/>
            <person name="Yu Q."/>
            <person name="Zembek L."/>
            <person name="Zhong D."/>
            <person name="Zimmer A."/>
            <person name="Zwirko Z."/>
            <person name="Jaffe D.B."/>
            <person name="Alvarez P."/>
            <person name="Brockman W."/>
            <person name="Butler J."/>
            <person name="Chin C."/>
            <person name="Gnerre S."/>
            <person name="Grabherr M."/>
            <person name="Kleber M."/>
            <person name="Mauceli E."/>
            <person name="MacCallum I."/>
        </authorList>
    </citation>
    <scope>NUCLEOTIDE SEQUENCE [LARGE SCALE GENOMIC DNA]</scope>
    <source>
        <strain evidence="4">Tucson 14030-0811.24</strain>
    </source>
</reference>
<dbReference type="SMR" id="B4MZ93"/>
<evidence type="ECO:0000313" key="4">
    <source>
        <dbReference type="Proteomes" id="UP000007798"/>
    </source>
</evidence>
<feature type="region of interest" description="Disordered" evidence="2">
    <location>
        <begin position="566"/>
        <end position="603"/>
    </location>
</feature>
<evidence type="ECO:0000256" key="1">
    <source>
        <dbReference type="SAM" id="Coils"/>
    </source>
</evidence>
<feature type="coiled-coil region" evidence="1">
    <location>
        <begin position="897"/>
        <end position="924"/>
    </location>
</feature>
<dbReference type="GO" id="GO:0005737">
    <property type="term" value="C:cytoplasm"/>
    <property type="evidence" value="ECO:0007669"/>
    <property type="project" value="EnsemblMetazoa"/>
</dbReference>
<dbReference type="InterPro" id="IPR031843">
    <property type="entry name" value="Yuri_gagarin"/>
</dbReference>
<dbReference type="GO" id="GO:0007291">
    <property type="term" value="P:sperm individualization"/>
    <property type="evidence" value="ECO:0007669"/>
    <property type="project" value="EnsemblMetazoa"/>
</dbReference>
<feature type="region of interest" description="Disordered" evidence="2">
    <location>
        <begin position="975"/>
        <end position="1004"/>
    </location>
</feature>
<feature type="compositionally biased region" description="Low complexity" evidence="2">
    <location>
        <begin position="18"/>
        <end position="34"/>
    </location>
</feature>
<feature type="coiled-coil region" evidence="1">
    <location>
        <begin position="722"/>
        <end position="780"/>
    </location>
</feature>
<evidence type="ECO:0000256" key="2">
    <source>
        <dbReference type="SAM" id="MobiDB-lite"/>
    </source>
</evidence>